<protein>
    <submittedName>
        <fullName evidence="2">Uncharacterized protein</fullName>
    </submittedName>
</protein>
<dbReference type="EMBL" id="SPHZ02000009">
    <property type="protein sequence ID" value="KAF0897941.1"/>
    <property type="molecule type" value="Genomic_DNA"/>
</dbReference>
<evidence type="ECO:0000256" key="1">
    <source>
        <dbReference type="SAM" id="Phobius"/>
    </source>
</evidence>
<keyword evidence="1" id="KW-1133">Transmembrane helix</keyword>
<evidence type="ECO:0000313" key="2">
    <source>
        <dbReference type="EMBL" id="KAF0897941.1"/>
    </source>
</evidence>
<sequence>MAAAWRAVMKSEEFRAAAIGLAIALSFGVFFMVMSFVLPVSRRCQIKIWQCAVLAFFATGVHVYRRSIIWYPLAVLILRLKHKPKPHAA</sequence>
<accession>A0A6G1CD20</accession>
<dbReference type="Proteomes" id="UP000479710">
    <property type="component" value="Unassembled WGS sequence"/>
</dbReference>
<proteinExistence type="predicted"/>
<reference evidence="2 3" key="1">
    <citation type="submission" date="2019-11" db="EMBL/GenBank/DDBJ databases">
        <title>Whole genome sequence of Oryza granulata.</title>
        <authorList>
            <person name="Li W."/>
        </authorList>
    </citation>
    <scope>NUCLEOTIDE SEQUENCE [LARGE SCALE GENOMIC DNA]</scope>
    <source>
        <strain evidence="3">cv. Menghai</strain>
        <tissue evidence="2">Leaf</tissue>
    </source>
</reference>
<keyword evidence="1" id="KW-0472">Membrane</keyword>
<dbReference type="AlphaFoldDB" id="A0A6G1CD20"/>
<evidence type="ECO:0000313" key="3">
    <source>
        <dbReference type="Proteomes" id="UP000479710"/>
    </source>
</evidence>
<organism evidence="2 3">
    <name type="scientific">Oryza meyeriana var. granulata</name>
    <dbReference type="NCBI Taxonomy" id="110450"/>
    <lineage>
        <taxon>Eukaryota</taxon>
        <taxon>Viridiplantae</taxon>
        <taxon>Streptophyta</taxon>
        <taxon>Embryophyta</taxon>
        <taxon>Tracheophyta</taxon>
        <taxon>Spermatophyta</taxon>
        <taxon>Magnoliopsida</taxon>
        <taxon>Liliopsida</taxon>
        <taxon>Poales</taxon>
        <taxon>Poaceae</taxon>
        <taxon>BOP clade</taxon>
        <taxon>Oryzoideae</taxon>
        <taxon>Oryzeae</taxon>
        <taxon>Oryzinae</taxon>
        <taxon>Oryza</taxon>
        <taxon>Oryza meyeriana</taxon>
    </lineage>
</organism>
<gene>
    <name evidence="2" type="ORF">E2562_001640</name>
</gene>
<keyword evidence="1" id="KW-0812">Transmembrane</keyword>
<name>A0A6G1CD20_9ORYZ</name>
<feature type="transmembrane region" description="Helical" evidence="1">
    <location>
        <begin position="16"/>
        <end position="40"/>
    </location>
</feature>
<keyword evidence="3" id="KW-1185">Reference proteome</keyword>
<comment type="caution">
    <text evidence="2">The sequence shown here is derived from an EMBL/GenBank/DDBJ whole genome shotgun (WGS) entry which is preliminary data.</text>
</comment>